<feature type="compositionally biased region" description="Basic and acidic residues" evidence="1">
    <location>
        <begin position="911"/>
        <end position="922"/>
    </location>
</feature>
<feature type="compositionally biased region" description="Polar residues" evidence="1">
    <location>
        <begin position="839"/>
        <end position="864"/>
    </location>
</feature>
<sequence>MSISRKRVGSVSQRNDSPLPPLDIQSIQMPCNPQNALALKTAALSSTKSLFQMASSLRKRLRNVEDFAPFLDQPPSAPQLDVVSHMCHVFRLGSSLCHLYNKLIPTFTNEHSGLFADLPAPPDIPYDMPNFMEAPEGVRNWAKRPANVKACKRYIATFIMAMTQRKEEGRWHGELWSLTELFGNTAGDDDAAFESYDSASLMKVFLTVEGILDNLPESSITPTTPTTPFGLGGGSLAGGIAPMTSVHSSTRQSLDGAGTGNTTPLLGNMTPNGVVNLDDVPGSASVVTSEASAVSNNAYKSVEELVLSERSYVQELEILERCSDEIRKAELISADTVYSMFSNLRQILDFQRKFLIKLETEWESIEEGGPGAWMDGRWGRPFVDMEKEFKCYGPYCAGFMDATKVVNDYMINLMAGQQLPEGQRPCLHPERELQAFMIKPVQRVLKYRLLLEAILHATAKHDYPHRAELEAGHAAALRIANDINETTDLKERQATVRELVERVDDWKGHDYERFGDLHLDAQFTVSKADSPREYHVFLFAKMMLCCKEVQVDKKSKGGKNGNMLRKDKTNSKPVNVKPRLALKGRIFVSNVTAAHLLPPTEPFGISRVQIVWTVPSKTGEGPEDIEDSFIMSGKSEEQMKKWAEKVMELANAARREKSAREHARTGSHSQRTSGPYWAQSSFAPPTPAAEHSSFPHGSALSPTYGPGELPDEEDRGLPPSSNLSGLGMYNVPGVGPQVPTNRRVQSQQSLPSVAQADVRQNRAMTEDQSGPNMVMWKNMHTAPPLPALPHIGSAPSSAVGSEASWGHGPRRQMTGTEDMHMPPAAYQQYNQGPRGPGSRQMSQSGGQPPRNRSVSSPNVHQQAQLPPMSASGSSSSGWGAASNGNAPYPSGSNSSSSTGLGSTPGGTAYFTRRESNGERTSQESETTETSDSSSQSPRTPYTNATPGDLRGATPVSRQNSQETGATPSTVLVKVRSGESNFVIGIASDVQYRTLYEKVVKKLRLCSARHANADLDLVVKIKWLDSDGDEVVIKTDMDVQTMLAEAGTEQIQLIAT</sequence>
<dbReference type="Gene3D" id="1.20.900.10">
    <property type="entry name" value="Dbl homology (DH) domain"/>
    <property type="match status" value="1"/>
</dbReference>
<dbReference type="VEuPathDB" id="FungiDB:A1Q1_02820"/>
<proteinExistence type="predicted"/>
<dbReference type="InterPro" id="IPR001849">
    <property type="entry name" value="PH_domain"/>
</dbReference>
<dbReference type="GO" id="GO:0043332">
    <property type="term" value="C:mating projection tip"/>
    <property type="evidence" value="ECO:0007669"/>
    <property type="project" value="TreeGrafter"/>
</dbReference>
<dbReference type="InterPro" id="IPR000219">
    <property type="entry name" value="DH_dom"/>
</dbReference>
<feature type="domain" description="PB1" evidence="3">
    <location>
        <begin position="969"/>
        <end position="1055"/>
    </location>
</feature>
<feature type="compositionally biased region" description="Polar residues" evidence="1">
    <location>
        <begin position="666"/>
        <end position="683"/>
    </location>
</feature>
<dbReference type="Gene3D" id="3.10.20.90">
    <property type="entry name" value="Phosphatidylinositol 3-kinase Catalytic Subunit, Chain A, domain 1"/>
    <property type="match status" value="1"/>
</dbReference>
<reference evidence="4 5" key="1">
    <citation type="journal article" date="2012" name="Eukaryot. Cell">
        <title>Draft genome sequence of CBS 2479, the standard type strain of Trichosporon asahii.</title>
        <authorList>
            <person name="Yang R.Y."/>
            <person name="Li H.T."/>
            <person name="Zhu H."/>
            <person name="Zhou G.P."/>
            <person name="Wang M."/>
            <person name="Wang L."/>
        </authorList>
    </citation>
    <scope>NUCLEOTIDE SEQUENCE [LARGE SCALE GENOMIC DNA]</scope>
    <source>
        <strain evidence="5">ATCC 90039 / CBS 2479 / JCM 2466 / KCTC 7840 / NCYC 2677 / UAMH 7654</strain>
    </source>
</reference>
<dbReference type="KEGG" id="tasa:A1Q1_02820"/>
<dbReference type="GO" id="GO:0005737">
    <property type="term" value="C:cytoplasm"/>
    <property type="evidence" value="ECO:0007669"/>
    <property type="project" value="TreeGrafter"/>
</dbReference>
<comment type="caution">
    <text evidence="4">The sequence shown here is derived from an EMBL/GenBank/DDBJ whole genome shotgun (WGS) entry which is preliminary data.</text>
</comment>
<feature type="region of interest" description="Disordered" evidence="1">
    <location>
        <begin position="773"/>
        <end position="968"/>
    </location>
</feature>
<dbReference type="EMBL" id="ALBS01000210">
    <property type="protein sequence ID" value="EJT48254.1"/>
    <property type="molecule type" value="Genomic_DNA"/>
</dbReference>
<feature type="compositionally biased region" description="Polar residues" evidence="1">
    <location>
        <begin position="738"/>
        <end position="752"/>
    </location>
</feature>
<evidence type="ECO:0000256" key="1">
    <source>
        <dbReference type="SAM" id="MobiDB-lite"/>
    </source>
</evidence>
<feature type="compositionally biased region" description="Basic and acidic residues" evidence="1">
    <location>
        <begin position="652"/>
        <end position="664"/>
    </location>
</feature>
<dbReference type="CDD" id="cd00160">
    <property type="entry name" value="RhoGEF"/>
    <property type="match status" value="1"/>
</dbReference>
<feature type="compositionally biased region" description="Polar residues" evidence="1">
    <location>
        <begin position="955"/>
        <end position="968"/>
    </location>
</feature>
<dbReference type="GeneID" id="25986333"/>
<dbReference type="RefSeq" id="XP_014179524.1">
    <property type="nucleotide sequence ID" value="XM_014324049.1"/>
</dbReference>
<dbReference type="InterPro" id="IPR033511">
    <property type="entry name" value="Cdc24/Scd1_PH_dom"/>
</dbReference>
<dbReference type="InterPro" id="IPR053026">
    <property type="entry name" value="CDC42_GEF"/>
</dbReference>
<organism evidence="4 5">
    <name type="scientific">Trichosporon asahii var. asahii (strain ATCC 90039 / CBS 2479 / JCM 2466 / KCTC 7840 / NBRC 103889/ NCYC 2677 / UAMH 7654)</name>
    <name type="common">Yeast</name>
    <dbReference type="NCBI Taxonomy" id="1186058"/>
    <lineage>
        <taxon>Eukaryota</taxon>
        <taxon>Fungi</taxon>
        <taxon>Dikarya</taxon>
        <taxon>Basidiomycota</taxon>
        <taxon>Agaricomycotina</taxon>
        <taxon>Tremellomycetes</taxon>
        <taxon>Trichosporonales</taxon>
        <taxon>Trichosporonaceae</taxon>
        <taxon>Trichosporon</taxon>
    </lineage>
</organism>
<dbReference type="AlphaFoldDB" id="J6EUI9"/>
<dbReference type="SMART" id="SM00325">
    <property type="entry name" value="RhoGEF"/>
    <property type="match status" value="1"/>
</dbReference>
<feature type="region of interest" description="Disordered" evidence="1">
    <location>
        <begin position="1"/>
        <end position="22"/>
    </location>
</feature>
<dbReference type="Pfam" id="PF00564">
    <property type="entry name" value="PB1"/>
    <property type="match status" value="1"/>
</dbReference>
<dbReference type="FunFam" id="2.30.29.30:FF:000365">
    <property type="entry name" value="Related to CDC24-GTP/GDP exchange factor for Cdc42p"/>
    <property type="match status" value="1"/>
</dbReference>
<accession>J6EUI9</accession>
<dbReference type="InterPro" id="IPR000270">
    <property type="entry name" value="PB1_dom"/>
</dbReference>
<gene>
    <name evidence="4" type="ORF">A1Q1_02820</name>
</gene>
<dbReference type="Proteomes" id="UP000002748">
    <property type="component" value="Unassembled WGS sequence"/>
</dbReference>
<dbReference type="SUPFAM" id="SSF54277">
    <property type="entry name" value="CAD &amp; PB1 domains"/>
    <property type="match status" value="1"/>
</dbReference>
<dbReference type="GO" id="GO:0031106">
    <property type="term" value="P:septin ring organization"/>
    <property type="evidence" value="ECO:0007669"/>
    <property type="project" value="TreeGrafter"/>
</dbReference>
<evidence type="ECO:0000313" key="5">
    <source>
        <dbReference type="Proteomes" id="UP000002748"/>
    </source>
</evidence>
<evidence type="ECO:0000259" key="3">
    <source>
        <dbReference type="PROSITE" id="PS51745"/>
    </source>
</evidence>
<dbReference type="InterPro" id="IPR035899">
    <property type="entry name" value="DBL_dom_sf"/>
</dbReference>
<dbReference type="Pfam" id="PF15411">
    <property type="entry name" value="PH_10"/>
    <property type="match status" value="1"/>
</dbReference>
<dbReference type="SUPFAM" id="SSF48065">
    <property type="entry name" value="DBL homology domain (DH-domain)"/>
    <property type="match status" value="1"/>
</dbReference>
<feature type="compositionally biased region" description="Low complexity" evidence="1">
    <location>
        <begin position="869"/>
        <end position="907"/>
    </location>
</feature>
<feature type="domain" description="DH" evidence="2">
    <location>
        <begin position="297"/>
        <end position="486"/>
    </location>
</feature>
<dbReference type="PANTHER" id="PTHR47339:SF1">
    <property type="entry name" value="CELL DIVISION CONTROL PROTEIN 24"/>
    <property type="match status" value="1"/>
</dbReference>
<evidence type="ECO:0000259" key="2">
    <source>
        <dbReference type="PROSITE" id="PS50010"/>
    </source>
</evidence>
<protein>
    <submittedName>
        <fullName evidence="4">Cdc24</fullName>
    </submittedName>
</protein>
<dbReference type="Pfam" id="PF00621">
    <property type="entry name" value="RhoGEF"/>
    <property type="match status" value="1"/>
</dbReference>
<dbReference type="SMART" id="SM00666">
    <property type="entry name" value="PB1"/>
    <property type="match status" value="1"/>
</dbReference>
<dbReference type="GO" id="GO:0030010">
    <property type="term" value="P:establishment of cell polarity"/>
    <property type="evidence" value="ECO:0007669"/>
    <property type="project" value="TreeGrafter"/>
</dbReference>
<dbReference type="InterPro" id="IPR053793">
    <property type="entry name" value="PB1-like"/>
</dbReference>
<dbReference type="GO" id="GO:0000935">
    <property type="term" value="C:division septum"/>
    <property type="evidence" value="ECO:0007669"/>
    <property type="project" value="TreeGrafter"/>
</dbReference>
<dbReference type="PROSITE" id="PS50010">
    <property type="entry name" value="DH_2"/>
    <property type="match status" value="1"/>
</dbReference>
<dbReference type="GO" id="GO:0005634">
    <property type="term" value="C:nucleus"/>
    <property type="evidence" value="ECO:0007669"/>
    <property type="project" value="TreeGrafter"/>
</dbReference>
<dbReference type="PANTHER" id="PTHR47339">
    <property type="entry name" value="CELL DIVISION CONTROL PROTEIN 24"/>
    <property type="match status" value="1"/>
</dbReference>
<dbReference type="PROSITE" id="PS51745">
    <property type="entry name" value="PB1"/>
    <property type="match status" value="1"/>
</dbReference>
<dbReference type="CDD" id="cd05992">
    <property type="entry name" value="PB1"/>
    <property type="match status" value="1"/>
</dbReference>
<evidence type="ECO:0000313" key="4">
    <source>
        <dbReference type="EMBL" id="EJT48254.1"/>
    </source>
</evidence>
<dbReference type="SMART" id="SM00233">
    <property type="entry name" value="PH"/>
    <property type="match status" value="1"/>
</dbReference>
<dbReference type="HOGENOM" id="CLU_007879_0_0_1"/>
<dbReference type="SUPFAM" id="SSF50729">
    <property type="entry name" value="PH domain-like"/>
    <property type="match status" value="1"/>
</dbReference>
<feature type="compositionally biased region" description="Low complexity" evidence="1">
    <location>
        <begin position="923"/>
        <end position="940"/>
    </location>
</feature>
<dbReference type="CDD" id="cd13246">
    <property type="entry name" value="PH_Scd1"/>
    <property type="match status" value="1"/>
</dbReference>
<dbReference type="GO" id="GO:0005085">
    <property type="term" value="F:guanyl-nucleotide exchange factor activity"/>
    <property type="evidence" value="ECO:0007669"/>
    <property type="project" value="InterPro"/>
</dbReference>
<dbReference type="Gene3D" id="2.30.29.30">
    <property type="entry name" value="Pleckstrin-homology domain (PH domain)/Phosphotyrosine-binding domain (PTB)"/>
    <property type="match status" value="1"/>
</dbReference>
<dbReference type="InterPro" id="IPR011993">
    <property type="entry name" value="PH-like_dom_sf"/>
</dbReference>
<name>J6EUI9_TRIAS</name>
<feature type="region of interest" description="Disordered" evidence="1">
    <location>
        <begin position="652"/>
        <end position="761"/>
    </location>
</feature>
<dbReference type="OrthoDB" id="1594986at2759"/>